<feature type="transmembrane region" description="Helical" evidence="9">
    <location>
        <begin position="169"/>
        <end position="187"/>
    </location>
</feature>
<dbReference type="CDD" id="cd13429">
    <property type="entry name" value="UreI_AmiS_like_2"/>
    <property type="match status" value="1"/>
</dbReference>
<evidence type="ECO:0000313" key="10">
    <source>
        <dbReference type="EMBL" id="MBE1559101.1"/>
    </source>
</evidence>
<keyword evidence="11" id="KW-1185">Reference proteome</keyword>
<keyword evidence="7 9" id="KW-0472">Membrane</keyword>
<evidence type="ECO:0000256" key="4">
    <source>
        <dbReference type="ARBA" id="ARBA00022475"/>
    </source>
</evidence>
<protein>
    <recommendedName>
        <fullName evidence="12">Transporter</fullName>
    </recommendedName>
</protein>
<feature type="transmembrane region" description="Helical" evidence="9">
    <location>
        <begin position="47"/>
        <end position="71"/>
    </location>
</feature>
<feature type="transmembrane region" description="Helical" evidence="9">
    <location>
        <begin position="225"/>
        <end position="244"/>
    </location>
</feature>
<name>A0ABR9KAR4_9ACTN</name>
<feature type="transmembrane region" description="Helical" evidence="9">
    <location>
        <begin position="111"/>
        <end position="132"/>
    </location>
</feature>
<evidence type="ECO:0000256" key="9">
    <source>
        <dbReference type="SAM" id="Phobius"/>
    </source>
</evidence>
<feature type="transmembrane region" description="Helical" evidence="9">
    <location>
        <begin position="139"/>
        <end position="157"/>
    </location>
</feature>
<comment type="caution">
    <text evidence="10">The sequence shown here is derived from an EMBL/GenBank/DDBJ whole genome shotgun (WGS) entry which is preliminary data.</text>
</comment>
<keyword evidence="6 9" id="KW-1133">Transmembrane helix</keyword>
<dbReference type="InterPro" id="IPR038523">
    <property type="entry name" value="AmiSUreI_transpt_sf"/>
</dbReference>
<evidence type="ECO:0000256" key="3">
    <source>
        <dbReference type="ARBA" id="ARBA00022448"/>
    </source>
</evidence>
<evidence type="ECO:0000256" key="5">
    <source>
        <dbReference type="ARBA" id="ARBA00022692"/>
    </source>
</evidence>
<dbReference type="RefSeq" id="WP_318781627.1">
    <property type="nucleotide sequence ID" value="NZ_BAAASY010000053.1"/>
</dbReference>
<evidence type="ECO:0000256" key="1">
    <source>
        <dbReference type="ARBA" id="ARBA00004651"/>
    </source>
</evidence>
<reference evidence="10 11" key="1">
    <citation type="submission" date="2020-10" db="EMBL/GenBank/DDBJ databases">
        <title>Sequencing the genomes of 1000 actinobacteria strains.</title>
        <authorList>
            <person name="Klenk H.-P."/>
        </authorList>
    </citation>
    <scope>NUCLEOTIDE SEQUENCE [LARGE SCALE GENOMIC DNA]</scope>
    <source>
        <strain evidence="10 11">DSM 43748</strain>
    </source>
</reference>
<evidence type="ECO:0000256" key="6">
    <source>
        <dbReference type="ARBA" id="ARBA00022989"/>
    </source>
</evidence>
<dbReference type="Pfam" id="PF02293">
    <property type="entry name" value="AmiS_UreI"/>
    <property type="match status" value="1"/>
</dbReference>
<feature type="transmembrane region" description="Helical" evidence="9">
    <location>
        <begin position="83"/>
        <end position="105"/>
    </location>
</feature>
<gene>
    <name evidence="10" type="ORF">H4W81_001880</name>
</gene>
<sequence>MRSDWPRTDIRRVWMRRRVCASRRGPDRLASWRPWTMPPIGNHPSQALGGASLMGAVGLLYVGAVLFLNGMMLLGKVEPRATAIFNLFVGALQVVTPTVLIIANLSRPAEILGASGIYLFGFTYLYVGINLLGGFDSTGVGYFSLFVAIMAIGYAYANFQLLGDPAFGVIWLYWSYLWFLFFVLLGLKHEQITRYTGWVTAIQGWVTAAIPAFMILTGYWENTNLIAIILAVFGLVVFIGLWPLTRGREPAAAAPSPGDEAVGARDRRHRPRWT</sequence>
<feature type="region of interest" description="Disordered" evidence="8">
    <location>
        <begin position="250"/>
        <end position="274"/>
    </location>
</feature>
<evidence type="ECO:0000256" key="2">
    <source>
        <dbReference type="ARBA" id="ARBA00010068"/>
    </source>
</evidence>
<proteinExistence type="inferred from homology"/>
<dbReference type="InterPro" id="IPR003211">
    <property type="entry name" value="AmiSUreI_transpt"/>
</dbReference>
<dbReference type="EMBL" id="JADBEF010000001">
    <property type="protein sequence ID" value="MBE1559101.1"/>
    <property type="molecule type" value="Genomic_DNA"/>
</dbReference>
<evidence type="ECO:0000313" key="11">
    <source>
        <dbReference type="Proteomes" id="UP000661607"/>
    </source>
</evidence>
<comment type="similarity">
    <text evidence="2">Belongs to the AmiS/UreI family.</text>
</comment>
<keyword evidence="4" id="KW-1003">Cell membrane</keyword>
<keyword evidence="3" id="KW-0813">Transport</keyword>
<keyword evidence="5 9" id="KW-0812">Transmembrane</keyword>
<feature type="transmembrane region" description="Helical" evidence="9">
    <location>
        <begin position="199"/>
        <end position="219"/>
    </location>
</feature>
<evidence type="ECO:0000256" key="8">
    <source>
        <dbReference type="SAM" id="MobiDB-lite"/>
    </source>
</evidence>
<dbReference type="Gene3D" id="1.25.40.600">
    <property type="match status" value="1"/>
</dbReference>
<comment type="subcellular location">
    <subcellularLocation>
        <location evidence="1">Cell membrane</location>
        <topology evidence="1">Multi-pass membrane protein</topology>
    </subcellularLocation>
</comment>
<dbReference type="Proteomes" id="UP000661607">
    <property type="component" value="Unassembled WGS sequence"/>
</dbReference>
<accession>A0ABR9KAR4</accession>
<organism evidence="10 11">
    <name type="scientific">Nonomuraea africana</name>
    <dbReference type="NCBI Taxonomy" id="46171"/>
    <lineage>
        <taxon>Bacteria</taxon>
        <taxon>Bacillati</taxon>
        <taxon>Actinomycetota</taxon>
        <taxon>Actinomycetes</taxon>
        <taxon>Streptosporangiales</taxon>
        <taxon>Streptosporangiaceae</taxon>
        <taxon>Nonomuraea</taxon>
    </lineage>
</organism>
<evidence type="ECO:0008006" key="12">
    <source>
        <dbReference type="Google" id="ProtNLM"/>
    </source>
</evidence>
<evidence type="ECO:0000256" key="7">
    <source>
        <dbReference type="ARBA" id="ARBA00023136"/>
    </source>
</evidence>